<sequence>MILDLIAAAFLISTADAPLETALSRVEPPSSIRAAFVVEITDGEAFREVAYDPRIVDLEARWKVLEAEGESTELDRAVDEWGAQDAPDSWLFADDLRASMGSIVEAQEIGAAWQIKFEHVPSDNDGPLDVWAAEHLAGYAMLEPVMSEILRVDYRALAPFETPQGAKVDTYQHSYFLQPNTDLGFTYVTAFKVDVQGSFLGQDFERAYRVRVTNVQFFFATERDQKIYQTQLGSSAKTLMAKSD</sequence>
<gene>
    <name evidence="1" type="ORF">ACFQDM_04820</name>
</gene>
<proteinExistence type="predicted"/>
<reference evidence="2" key="1">
    <citation type="journal article" date="2019" name="Int. J. Syst. Evol. Microbiol.">
        <title>The Global Catalogue of Microorganisms (GCM) 10K type strain sequencing project: providing services to taxonomists for standard genome sequencing and annotation.</title>
        <authorList>
            <consortium name="The Broad Institute Genomics Platform"/>
            <consortium name="The Broad Institute Genome Sequencing Center for Infectious Disease"/>
            <person name="Wu L."/>
            <person name="Ma J."/>
        </authorList>
    </citation>
    <scope>NUCLEOTIDE SEQUENCE [LARGE SCALE GENOMIC DNA]</scope>
    <source>
        <strain evidence="2">CGMCC-1.15741</strain>
    </source>
</reference>
<protein>
    <submittedName>
        <fullName evidence="1">Uncharacterized protein</fullName>
    </submittedName>
</protein>
<dbReference type="RefSeq" id="WP_377376193.1">
    <property type="nucleotide sequence ID" value="NZ_JBHSSW010000004.1"/>
</dbReference>
<accession>A0ABW1S7H4</accession>
<dbReference type="Proteomes" id="UP001596303">
    <property type="component" value="Unassembled WGS sequence"/>
</dbReference>
<organism evidence="1 2">
    <name type="scientific">Ponticaulis profundi</name>
    <dbReference type="NCBI Taxonomy" id="2665222"/>
    <lineage>
        <taxon>Bacteria</taxon>
        <taxon>Pseudomonadati</taxon>
        <taxon>Pseudomonadota</taxon>
        <taxon>Alphaproteobacteria</taxon>
        <taxon>Hyphomonadales</taxon>
        <taxon>Hyphomonadaceae</taxon>
        <taxon>Ponticaulis</taxon>
    </lineage>
</organism>
<name>A0ABW1S7H4_9PROT</name>
<dbReference type="EMBL" id="JBHSSW010000004">
    <property type="protein sequence ID" value="MFC6197387.1"/>
    <property type="molecule type" value="Genomic_DNA"/>
</dbReference>
<evidence type="ECO:0000313" key="1">
    <source>
        <dbReference type="EMBL" id="MFC6197387.1"/>
    </source>
</evidence>
<keyword evidence="2" id="KW-1185">Reference proteome</keyword>
<comment type="caution">
    <text evidence="1">The sequence shown here is derived from an EMBL/GenBank/DDBJ whole genome shotgun (WGS) entry which is preliminary data.</text>
</comment>
<evidence type="ECO:0000313" key="2">
    <source>
        <dbReference type="Proteomes" id="UP001596303"/>
    </source>
</evidence>